<dbReference type="InterPro" id="IPR029526">
    <property type="entry name" value="PGBD"/>
</dbReference>
<keyword evidence="3" id="KW-1185">Reference proteome</keyword>
<evidence type="ECO:0000259" key="2">
    <source>
        <dbReference type="Pfam" id="PF13843"/>
    </source>
</evidence>
<organism evidence="3 4">
    <name type="scientific">Hydra vulgaris</name>
    <name type="common">Hydra</name>
    <name type="synonym">Hydra attenuata</name>
    <dbReference type="NCBI Taxonomy" id="6087"/>
    <lineage>
        <taxon>Eukaryota</taxon>
        <taxon>Metazoa</taxon>
        <taxon>Cnidaria</taxon>
        <taxon>Hydrozoa</taxon>
        <taxon>Hydroidolina</taxon>
        <taxon>Anthoathecata</taxon>
        <taxon>Aplanulata</taxon>
        <taxon>Hydridae</taxon>
        <taxon>Hydra</taxon>
    </lineage>
</organism>
<dbReference type="PANTHER" id="PTHR47272">
    <property type="entry name" value="DDE_TNP_1_7 DOMAIN-CONTAINING PROTEIN"/>
    <property type="match status" value="1"/>
</dbReference>
<evidence type="ECO:0000313" key="4">
    <source>
        <dbReference type="RefSeq" id="XP_065654632.1"/>
    </source>
</evidence>
<accession>A0ABM4BZE0</accession>
<dbReference type="Proteomes" id="UP001652625">
    <property type="component" value="Chromosome 06"/>
</dbReference>
<protein>
    <submittedName>
        <fullName evidence="4">PiggyBac transposable element-derived protein 2-like</fullName>
    </submittedName>
</protein>
<feature type="compositionally biased region" description="Basic and acidic residues" evidence="1">
    <location>
        <begin position="64"/>
        <end position="74"/>
    </location>
</feature>
<feature type="region of interest" description="Disordered" evidence="1">
    <location>
        <begin position="50"/>
        <end position="74"/>
    </location>
</feature>
<dbReference type="Pfam" id="PF13843">
    <property type="entry name" value="DDE_Tnp_1_7"/>
    <property type="match status" value="1"/>
</dbReference>
<sequence length="622" mass="72677">MKLLSEEDIQYFIDHLSEISEDEEVTDEDFLIDPEYSFNEDLQILNEDEDNEDKHELDEDNDQHDENNIKSKNEEKLETYTEDVCLSHSKSKDLAKKKRQILWKNKNLTLKEDQLKFYGNDSLPSEFLDMSSTYKCFQYFFSDDLLQMIVDESNLYSIQTNISKPLNLNLSELKQYIGIIIYMSVLRLPNVRSYWSPEFEITSVKNCMTTNRFEKIRQFIHFNDNTKHLPQGNHSHDRLHKIRPLIDHLNLKCSKVPLEAHLSVDEQLCSTKVSHFLKQYIPMKPFKWGFKLFVLCGVSGFAYKFEVYSGQENKRAEIDQPDLGASANVVVRLSTIIPANKNYRLYFDNYYTSPALLAYLAKKGILSLGTVRRNRIPDCKLPTEKVINKDARGTSYEFVGEVDGIEISSLVWKDNKAVSLLSTYAGQLPLTTINRFDKKTKKKIDISCPFVIKEYNHHMGGVDLMDGIIARHKIVLKNKKWYMRLFYHFIDMTLANSWILNNRVLSSNQNYQEKMTFFEFRKELSFCLMKVGQKNTIKRGRPSISMLEEMMEAKKKSKLSQFAPPKEVRLDQVGHWITWTDGRVRCKLPKCKGYAQTLCEKCGVHLCCNKKNNCFKTYHTSE</sequence>
<feature type="domain" description="PiggyBac transposable element-derived protein" evidence="2">
    <location>
        <begin position="134"/>
        <end position="498"/>
    </location>
</feature>
<evidence type="ECO:0000313" key="3">
    <source>
        <dbReference type="Proteomes" id="UP001652625"/>
    </source>
</evidence>
<name>A0ABM4BZE0_HYDVU</name>
<dbReference type="RefSeq" id="XP_065654632.1">
    <property type="nucleotide sequence ID" value="XM_065798560.1"/>
</dbReference>
<evidence type="ECO:0000256" key="1">
    <source>
        <dbReference type="SAM" id="MobiDB-lite"/>
    </source>
</evidence>
<dbReference type="PANTHER" id="PTHR47272:SF1">
    <property type="entry name" value="PIGGYBAC TRANSPOSABLE ELEMENT-DERIVED PROTEIN 3-LIKE"/>
    <property type="match status" value="1"/>
</dbReference>
<proteinExistence type="predicted"/>
<gene>
    <name evidence="4" type="primary">LOC136081259</name>
</gene>
<dbReference type="GeneID" id="136081259"/>
<reference evidence="4" key="1">
    <citation type="submission" date="2025-08" db="UniProtKB">
        <authorList>
            <consortium name="RefSeq"/>
        </authorList>
    </citation>
    <scope>IDENTIFICATION</scope>
</reference>